<accession>A0A8I1KL95</accession>
<evidence type="ECO:0000313" key="11">
    <source>
        <dbReference type="Proteomes" id="UP000623250"/>
    </source>
</evidence>
<feature type="transmembrane region" description="Helical" evidence="8">
    <location>
        <begin position="178"/>
        <end position="198"/>
    </location>
</feature>
<dbReference type="SUPFAM" id="SSF103473">
    <property type="entry name" value="MFS general substrate transporter"/>
    <property type="match status" value="1"/>
</dbReference>
<feature type="transmembrane region" description="Helical" evidence="8">
    <location>
        <begin position="297"/>
        <end position="313"/>
    </location>
</feature>
<keyword evidence="11" id="KW-1185">Reference proteome</keyword>
<dbReference type="PANTHER" id="PTHR23502">
    <property type="entry name" value="MAJOR FACILITATOR SUPERFAMILY"/>
    <property type="match status" value="1"/>
</dbReference>
<feature type="transmembrane region" description="Helical" evidence="8">
    <location>
        <begin position="231"/>
        <end position="253"/>
    </location>
</feature>
<dbReference type="CDD" id="cd17320">
    <property type="entry name" value="MFS_MdfA_MDR_like"/>
    <property type="match status" value="1"/>
</dbReference>
<dbReference type="InterPro" id="IPR020846">
    <property type="entry name" value="MFS_dom"/>
</dbReference>
<dbReference type="InterPro" id="IPR004812">
    <property type="entry name" value="Efflux_drug-R_Bcr/CmlA"/>
</dbReference>
<dbReference type="NCBIfam" id="TIGR00710">
    <property type="entry name" value="efflux_Bcr_CflA"/>
    <property type="match status" value="1"/>
</dbReference>
<dbReference type="EMBL" id="JAEMUK010000010">
    <property type="protein sequence ID" value="MBJ7542998.1"/>
    <property type="molecule type" value="Genomic_DNA"/>
</dbReference>
<keyword evidence="8" id="KW-0997">Cell inner membrane</keyword>
<proteinExistence type="inferred from homology"/>
<comment type="caution">
    <text evidence="10">The sequence shown here is derived from an EMBL/GenBank/DDBJ whole genome shotgun (WGS) entry which is preliminary data.</text>
</comment>
<feature type="transmembrane region" description="Helical" evidence="8">
    <location>
        <begin position="352"/>
        <end position="375"/>
    </location>
</feature>
<dbReference type="GO" id="GO:0042910">
    <property type="term" value="F:xenobiotic transmembrane transporter activity"/>
    <property type="evidence" value="ECO:0007669"/>
    <property type="project" value="InterPro"/>
</dbReference>
<evidence type="ECO:0000256" key="5">
    <source>
        <dbReference type="ARBA" id="ARBA00022692"/>
    </source>
</evidence>
<keyword evidence="7 8" id="KW-0472">Membrane</keyword>
<evidence type="ECO:0000256" key="1">
    <source>
        <dbReference type="ARBA" id="ARBA00004651"/>
    </source>
</evidence>
<comment type="similarity">
    <text evidence="2 8">Belongs to the major facilitator superfamily. Bcr/CmlA family.</text>
</comment>
<evidence type="ECO:0000256" key="6">
    <source>
        <dbReference type="ARBA" id="ARBA00022989"/>
    </source>
</evidence>
<feature type="transmembrane region" description="Helical" evidence="8">
    <location>
        <begin position="319"/>
        <end position="340"/>
    </location>
</feature>
<feature type="transmembrane region" description="Helical" evidence="8">
    <location>
        <begin position="148"/>
        <end position="166"/>
    </location>
</feature>
<keyword evidence="3 8" id="KW-0813">Transport</keyword>
<dbReference type="Gene3D" id="1.20.1720.10">
    <property type="entry name" value="Multidrug resistance protein D"/>
    <property type="match status" value="1"/>
</dbReference>
<dbReference type="AlphaFoldDB" id="A0A8I1KL95"/>
<feature type="transmembrane region" description="Helical" evidence="8">
    <location>
        <begin position="62"/>
        <end position="79"/>
    </location>
</feature>
<feature type="domain" description="Major facilitator superfamily (MFS) profile" evidence="9">
    <location>
        <begin position="23"/>
        <end position="407"/>
    </location>
</feature>
<feature type="transmembrane region" description="Helical" evidence="8">
    <location>
        <begin position="23"/>
        <end position="42"/>
    </location>
</feature>
<evidence type="ECO:0000256" key="3">
    <source>
        <dbReference type="ARBA" id="ARBA00022448"/>
    </source>
</evidence>
<sequence>MLVKSADAAQPQAPRFPLSTPEFVTLIALLTALTALSIDIMLPALPKIASALGATTDNEQQLVLSVYFAGFAVGQFLFGPLSDSYGRRNPLLFGLALYTIGTVLAVTATSFAMLLFARAFQGFGAAAPRIVAIAVVRDRFAGREMARIMSFVTMVFVIVPILAPTLGEAIVQFSDWHIIFWVLLGMGLLATLWSGVRLPETFHQSDRLPFTARNIWAACAAVATTRQTAGYAVALGFSFGLLFSYIITSQQIFVDVYGLGAEFPIAFGLIAAFLAAASIINAKLVRRVGMRGVSHRAILGGLAVCGVMAAFGFPDKPPLWAFGTFMAAVFLCFGLMSANFNSLAMEPMGHIAGTASSLIGFYTTVAAAALGTIVGQSFDGSVRPLCIGISVMFAATLATVLVTERGRLMKHCDAPDVKVRAA</sequence>
<comment type="subcellular location">
    <subcellularLocation>
        <location evidence="8">Cell inner membrane</location>
        <topology evidence="8">Multi-pass membrane protein</topology>
    </subcellularLocation>
    <subcellularLocation>
        <location evidence="1">Cell membrane</location>
        <topology evidence="1">Multi-pass membrane protein</topology>
    </subcellularLocation>
</comment>
<dbReference type="Pfam" id="PF07690">
    <property type="entry name" value="MFS_1"/>
    <property type="match status" value="1"/>
</dbReference>
<keyword evidence="5 8" id="KW-0812">Transmembrane</keyword>
<evidence type="ECO:0000256" key="4">
    <source>
        <dbReference type="ARBA" id="ARBA00022475"/>
    </source>
</evidence>
<dbReference type="InterPro" id="IPR011701">
    <property type="entry name" value="MFS"/>
</dbReference>
<keyword evidence="4" id="KW-1003">Cell membrane</keyword>
<feature type="transmembrane region" description="Helical" evidence="8">
    <location>
        <begin position="381"/>
        <end position="402"/>
    </location>
</feature>
<dbReference type="RefSeq" id="WP_037235888.1">
    <property type="nucleotide sequence ID" value="NZ_JAEMUK010000010.1"/>
</dbReference>
<protein>
    <recommendedName>
        <fullName evidence="8">Bcr/CflA family efflux transporter</fullName>
    </recommendedName>
</protein>
<keyword evidence="6 8" id="KW-1133">Transmembrane helix</keyword>
<dbReference type="GO" id="GO:1990961">
    <property type="term" value="P:xenobiotic detoxification by transmembrane export across the plasma membrane"/>
    <property type="evidence" value="ECO:0007669"/>
    <property type="project" value="InterPro"/>
</dbReference>
<evidence type="ECO:0000256" key="7">
    <source>
        <dbReference type="ARBA" id="ARBA00023136"/>
    </source>
</evidence>
<evidence type="ECO:0000313" key="10">
    <source>
        <dbReference type="EMBL" id="MBJ7542998.1"/>
    </source>
</evidence>
<evidence type="ECO:0000259" key="9">
    <source>
        <dbReference type="PROSITE" id="PS50850"/>
    </source>
</evidence>
<gene>
    <name evidence="10" type="ORF">JDN41_05445</name>
</gene>
<name>A0A8I1KL95_9HYPH</name>
<dbReference type="PANTHER" id="PTHR23502:SF132">
    <property type="entry name" value="POLYAMINE TRANSPORTER 2-RELATED"/>
    <property type="match status" value="1"/>
</dbReference>
<reference evidence="10 11" key="1">
    <citation type="submission" date="2020-12" db="EMBL/GenBank/DDBJ databases">
        <title>Revised draft genomes of Rhodomicrobium vannielii ATCC 17100 and Rhodomicrobium udaipurense JA643.</title>
        <authorList>
            <person name="Conners E.M."/>
            <person name="Davenport E.J."/>
            <person name="Bose A."/>
        </authorList>
    </citation>
    <scope>NUCLEOTIDE SEQUENCE [LARGE SCALE GENOMIC DNA]</scope>
    <source>
        <strain evidence="10 11">JA643</strain>
    </source>
</reference>
<evidence type="ECO:0000256" key="2">
    <source>
        <dbReference type="ARBA" id="ARBA00006236"/>
    </source>
</evidence>
<dbReference type="Proteomes" id="UP000623250">
    <property type="component" value="Unassembled WGS sequence"/>
</dbReference>
<feature type="transmembrane region" description="Helical" evidence="8">
    <location>
        <begin position="91"/>
        <end position="113"/>
    </location>
</feature>
<dbReference type="GO" id="GO:0005886">
    <property type="term" value="C:plasma membrane"/>
    <property type="evidence" value="ECO:0007669"/>
    <property type="project" value="UniProtKB-SubCell"/>
</dbReference>
<organism evidence="10 11">
    <name type="scientific">Rhodomicrobium udaipurense</name>
    <dbReference type="NCBI Taxonomy" id="1202716"/>
    <lineage>
        <taxon>Bacteria</taxon>
        <taxon>Pseudomonadati</taxon>
        <taxon>Pseudomonadota</taxon>
        <taxon>Alphaproteobacteria</taxon>
        <taxon>Hyphomicrobiales</taxon>
        <taxon>Hyphomicrobiaceae</taxon>
        <taxon>Rhodomicrobium</taxon>
    </lineage>
</organism>
<dbReference type="InterPro" id="IPR036259">
    <property type="entry name" value="MFS_trans_sf"/>
</dbReference>
<evidence type="ECO:0000256" key="8">
    <source>
        <dbReference type="RuleBase" id="RU365088"/>
    </source>
</evidence>
<comment type="caution">
    <text evidence="8">Lacks conserved residue(s) required for the propagation of feature annotation.</text>
</comment>
<feature type="transmembrane region" description="Helical" evidence="8">
    <location>
        <begin position="265"/>
        <end position="285"/>
    </location>
</feature>
<dbReference type="PROSITE" id="PS50850">
    <property type="entry name" value="MFS"/>
    <property type="match status" value="1"/>
</dbReference>